<feature type="transmembrane region" description="Helical" evidence="2">
    <location>
        <begin position="135"/>
        <end position="154"/>
    </location>
</feature>
<evidence type="ECO:0000313" key="3">
    <source>
        <dbReference type="EMBL" id="KAF7301189.1"/>
    </source>
</evidence>
<dbReference type="AlphaFoldDB" id="A0A8H6SKU2"/>
<proteinExistence type="predicted"/>
<name>A0A8H6SKU2_9AGAR</name>
<feature type="transmembrane region" description="Helical" evidence="2">
    <location>
        <begin position="281"/>
        <end position="302"/>
    </location>
</feature>
<feature type="compositionally biased region" description="Low complexity" evidence="1">
    <location>
        <begin position="19"/>
        <end position="30"/>
    </location>
</feature>
<keyword evidence="2" id="KW-0812">Transmembrane</keyword>
<feature type="transmembrane region" description="Helical" evidence="2">
    <location>
        <begin position="378"/>
        <end position="397"/>
    </location>
</feature>
<evidence type="ECO:0000256" key="2">
    <source>
        <dbReference type="SAM" id="Phobius"/>
    </source>
</evidence>
<keyword evidence="2" id="KW-0472">Membrane</keyword>
<feature type="compositionally biased region" description="Pro residues" evidence="1">
    <location>
        <begin position="7"/>
        <end position="18"/>
    </location>
</feature>
<feature type="transmembrane region" description="Helical" evidence="2">
    <location>
        <begin position="322"/>
        <end position="343"/>
    </location>
</feature>
<feature type="region of interest" description="Disordered" evidence="1">
    <location>
        <begin position="1"/>
        <end position="31"/>
    </location>
</feature>
<feature type="transmembrane region" description="Helical" evidence="2">
    <location>
        <begin position="350"/>
        <end position="372"/>
    </location>
</feature>
<dbReference type="RefSeq" id="XP_037219189.1">
    <property type="nucleotide sequence ID" value="XM_037363545.1"/>
</dbReference>
<organism evidence="3 4">
    <name type="scientific">Mycena indigotica</name>
    <dbReference type="NCBI Taxonomy" id="2126181"/>
    <lineage>
        <taxon>Eukaryota</taxon>
        <taxon>Fungi</taxon>
        <taxon>Dikarya</taxon>
        <taxon>Basidiomycota</taxon>
        <taxon>Agaricomycotina</taxon>
        <taxon>Agaricomycetes</taxon>
        <taxon>Agaricomycetidae</taxon>
        <taxon>Agaricales</taxon>
        <taxon>Marasmiineae</taxon>
        <taxon>Mycenaceae</taxon>
        <taxon>Mycena</taxon>
    </lineage>
</organism>
<gene>
    <name evidence="3" type="ORF">MIND_00683400</name>
</gene>
<feature type="transmembrane region" description="Helical" evidence="2">
    <location>
        <begin position="50"/>
        <end position="69"/>
    </location>
</feature>
<feature type="transmembrane region" description="Helical" evidence="2">
    <location>
        <begin position="174"/>
        <end position="198"/>
    </location>
</feature>
<reference evidence="3" key="1">
    <citation type="submission" date="2020-05" db="EMBL/GenBank/DDBJ databases">
        <title>Mycena genomes resolve the evolution of fungal bioluminescence.</title>
        <authorList>
            <person name="Tsai I.J."/>
        </authorList>
    </citation>
    <scope>NUCLEOTIDE SEQUENCE</scope>
    <source>
        <strain evidence="3">171206Taipei</strain>
    </source>
</reference>
<keyword evidence="4" id="KW-1185">Reference proteome</keyword>
<keyword evidence="2" id="KW-1133">Transmembrane helix</keyword>
<sequence>MSETSQPEPPMQPEPPEGPTSTSSTSRPASPLMPALTDNLDTISVQRSHIIWVFLIVQGLLVTLVVTSANSTSPVILFITTLITLWVGEAGFDFTIHEVNRKFHTPASWNSVQHAVIFSLCEIGSQVASLHQKEVAVMNSATIGGLMASLSLVLPPLLLWSSSGVCEHLRMHPMAGFSGMTFLHLFHGTVTLLIIAIIPAHFIIFRLYGLFLLAVPLIWMAAQAKQLKEIALAVVRSPFDLGNILRVLTYTVITCSKAGVTTLVSSYVVGAIRDIAKNKIAELETITLLAPALLRCLALHLIRLPWLWNKDPEAGIAMFYTVFKTIECTMIVLPSTAFLGGLFSHQSHMMVFKVNICLILFLAIALLVIICLSPHRHINQAAAVLLCMLYFFFVRVVREGSA</sequence>
<dbReference type="GeneID" id="59346061"/>
<feature type="transmembrane region" description="Helical" evidence="2">
    <location>
        <begin position="75"/>
        <end position="96"/>
    </location>
</feature>
<feature type="transmembrane region" description="Helical" evidence="2">
    <location>
        <begin position="205"/>
        <end position="224"/>
    </location>
</feature>
<evidence type="ECO:0000313" key="4">
    <source>
        <dbReference type="Proteomes" id="UP000636479"/>
    </source>
</evidence>
<feature type="transmembrane region" description="Helical" evidence="2">
    <location>
        <begin position="244"/>
        <end position="269"/>
    </location>
</feature>
<protein>
    <submittedName>
        <fullName evidence="3">Uncharacterized protein</fullName>
    </submittedName>
</protein>
<evidence type="ECO:0000256" key="1">
    <source>
        <dbReference type="SAM" id="MobiDB-lite"/>
    </source>
</evidence>
<accession>A0A8H6SKU2</accession>
<comment type="caution">
    <text evidence="3">The sequence shown here is derived from an EMBL/GenBank/DDBJ whole genome shotgun (WGS) entry which is preliminary data.</text>
</comment>
<dbReference type="Proteomes" id="UP000636479">
    <property type="component" value="Unassembled WGS sequence"/>
</dbReference>
<dbReference type="EMBL" id="JACAZF010000006">
    <property type="protein sequence ID" value="KAF7301189.1"/>
    <property type="molecule type" value="Genomic_DNA"/>
</dbReference>